<evidence type="ECO:0000313" key="2">
    <source>
        <dbReference type="Proteomes" id="UP000317730"/>
    </source>
</evidence>
<proteinExistence type="predicted"/>
<accession>A0A4Y3TXU1</accession>
<organism evidence="1 2">
    <name type="scientific">Acetobacter peroxydans</name>
    <dbReference type="NCBI Taxonomy" id="104098"/>
    <lineage>
        <taxon>Bacteria</taxon>
        <taxon>Pseudomonadati</taxon>
        <taxon>Pseudomonadota</taxon>
        <taxon>Alphaproteobacteria</taxon>
        <taxon>Acetobacterales</taxon>
        <taxon>Acetobacteraceae</taxon>
        <taxon>Acetobacter</taxon>
    </lineage>
</organism>
<comment type="caution">
    <text evidence="1">The sequence shown here is derived from an EMBL/GenBank/DDBJ whole genome shotgun (WGS) entry which is preliminary data.</text>
</comment>
<protein>
    <submittedName>
        <fullName evidence="1">Uncharacterized protein</fullName>
    </submittedName>
</protein>
<keyword evidence="2" id="KW-1185">Reference proteome</keyword>
<reference evidence="1 2" key="1">
    <citation type="submission" date="2019-06" db="EMBL/GenBank/DDBJ databases">
        <title>Whole genome shotgun sequence of Acetobacter peroxydans NBRC 13755.</title>
        <authorList>
            <person name="Hosoyama A."/>
            <person name="Uohara A."/>
            <person name="Ohji S."/>
            <person name="Ichikawa N."/>
        </authorList>
    </citation>
    <scope>NUCLEOTIDE SEQUENCE [LARGE SCALE GENOMIC DNA]</scope>
    <source>
        <strain evidence="1 2">NBRC 13755</strain>
    </source>
</reference>
<dbReference type="AlphaFoldDB" id="A0A4Y3TXU1"/>
<dbReference type="EMBL" id="BJMV01000011">
    <property type="protein sequence ID" value="GEB86269.1"/>
    <property type="molecule type" value="Genomic_DNA"/>
</dbReference>
<gene>
    <name evidence="1" type="ORF">APE01nite_20660</name>
</gene>
<name>A0A4Y3TXU1_9PROT</name>
<evidence type="ECO:0000313" key="1">
    <source>
        <dbReference type="EMBL" id="GEB86269.1"/>
    </source>
</evidence>
<dbReference type="Proteomes" id="UP000317730">
    <property type="component" value="Unassembled WGS sequence"/>
</dbReference>
<sequence length="81" mass="9626">MQVLVDEIVARALPLIHVEREAEQLDTQEAYEAFRVLKIDLCRHKHKTLWATRSKIMPLFRNRMFLRLALYLQSLEVFICG</sequence>